<sequence>MSKSTRDDILPSQIVAALFKESEGYSKYREDSKPMYKHFLSCVGLVENAGFDFLKGAKQSIFLNRISPALEEAVATEKEIHLQLRDSLRVINAFYENEFEVQRAEFASLGPELEQLQKNRPTDPEMIQHMDKVMNRFTELQRSLKNMIRPGLAAIQAEHLKIFRNCMELYEKQNEQWSQSFALFAQMKPRVLIKTRNGDKKGKADKLGEDDRDM</sequence>
<dbReference type="Proteomes" id="UP000008068">
    <property type="component" value="Unassembled WGS sequence"/>
</dbReference>
<dbReference type="OrthoDB" id="5849649at2759"/>
<proteinExistence type="predicted"/>
<organism evidence="3">
    <name type="scientific">Caenorhabditis brenneri</name>
    <name type="common">Nematode worm</name>
    <dbReference type="NCBI Taxonomy" id="135651"/>
    <lineage>
        <taxon>Eukaryota</taxon>
        <taxon>Metazoa</taxon>
        <taxon>Ecdysozoa</taxon>
        <taxon>Nematoda</taxon>
        <taxon>Chromadorea</taxon>
        <taxon>Rhabditida</taxon>
        <taxon>Rhabditina</taxon>
        <taxon>Rhabditomorpha</taxon>
        <taxon>Rhabditoidea</taxon>
        <taxon>Rhabditidae</taxon>
        <taxon>Peloderinae</taxon>
        <taxon>Caenorhabditis</taxon>
    </lineage>
</organism>
<evidence type="ECO:0000313" key="2">
    <source>
        <dbReference type="EMBL" id="EGT40154.1"/>
    </source>
</evidence>
<dbReference type="EMBL" id="GL379982">
    <property type="protein sequence ID" value="EGT40154.1"/>
    <property type="molecule type" value="Genomic_DNA"/>
</dbReference>
<accession>G0NYP3</accession>
<feature type="compositionally biased region" description="Basic and acidic residues" evidence="1">
    <location>
        <begin position="196"/>
        <end position="214"/>
    </location>
</feature>
<gene>
    <name evidence="2" type="ORF">CAEBREN_22381</name>
</gene>
<dbReference type="FunCoup" id="G0NYP3">
    <property type="interactions" value="5"/>
</dbReference>
<name>G0NYP3_CAEBE</name>
<keyword evidence="3" id="KW-1185">Reference proteome</keyword>
<evidence type="ECO:0000313" key="3">
    <source>
        <dbReference type="Proteomes" id="UP000008068"/>
    </source>
</evidence>
<evidence type="ECO:0000256" key="1">
    <source>
        <dbReference type="SAM" id="MobiDB-lite"/>
    </source>
</evidence>
<reference evidence="3" key="1">
    <citation type="submission" date="2011-07" db="EMBL/GenBank/DDBJ databases">
        <authorList>
            <consortium name="Caenorhabditis brenneri Sequencing and Analysis Consortium"/>
            <person name="Wilson R.K."/>
        </authorList>
    </citation>
    <scope>NUCLEOTIDE SEQUENCE [LARGE SCALE GENOMIC DNA]</scope>
    <source>
        <strain evidence="3">PB2801</strain>
    </source>
</reference>
<dbReference type="STRING" id="135651.G0NYP3"/>
<dbReference type="AlphaFoldDB" id="G0NYP3"/>
<dbReference type="eggNOG" id="ENOG502THUU">
    <property type="taxonomic scope" value="Eukaryota"/>
</dbReference>
<feature type="region of interest" description="Disordered" evidence="1">
    <location>
        <begin position="195"/>
        <end position="214"/>
    </location>
</feature>
<dbReference type="InParanoid" id="G0NYP3"/>
<evidence type="ECO:0008006" key="4">
    <source>
        <dbReference type="Google" id="ProtNLM"/>
    </source>
</evidence>
<dbReference type="HOGENOM" id="CLU_1157292_0_0_1"/>
<protein>
    <recommendedName>
        <fullName evidence="4">BAR domain-containing protein</fullName>
    </recommendedName>
</protein>